<dbReference type="Proteomes" id="UP001336835">
    <property type="component" value="Unassembled WGS sequence"/>
</dbReference>
<feature type="transmembrane region" description="Helical" evidence="1">
    <location>
        <begin position="83"/>
        <end position="101"/>
    </location>
</feature>
<dbReference type="EMBL" id="JAZDQT010000003">
    <property type="protein sequence ID" value="MEE1946676.1"/>
    <property type="molecule type" value="Genomic_DNA"/>
</dbReference>
<evidence type="ECO:0000256" key="1">
    <source>
        <dbReference type="SAM" id="Phobius"/>
    </source>
</evidence>
<keyword evidence="1" id="KW-0472">Membrane</keyword>
<comment type="caution">
    <text evidence="2">The sequence shown here is derived from an EMBL/GenBank/DDBJ whole genome shotgun (WGS) entry which is preliminary data.</text>
</comment>
<gene>
    <name evidence="2" type="ORF">VRU48_16245</name>
</gene>
<evidence type="ECO:0000313" key="3">
    <source>
        <dbReference type="Proteomes" id="UP001336835"/>
    </source>
</evidence>
<keyword evidence="3" id="KW-1185">Reference proteome</keyword>
<keyword evidence="1" id="KW-1133">Transmembrane helix</keyword>
<feature type="transmembrane region" description="Helical" evidence="1">
    <location>
        <begin position="20"/>
        <end position="38"/>
    </location>
</feature>
<keyword evidence="1" id="KW-0812">Transmembrane</keyword>
<dbReference type="RefSeq" id="WP_330108973.1">
    <property type="nucleotide sequence ID" value="NZ_JAZDQT010000003.1"/>
</dbReference>
<evidence type="ECO:0000313" key="2">
    <source>
        <dbReference type="EMBL" id="MEE1946676.1"/>
    </source>
</evidence>
<reference evidence="2 3" key="1">
    <citation type="submission" date="2024-01" db="EMBL/GenBank/DDBJ databases">
        <title>Pedobacter sp. nov., isolated from fresh soil.</title>
        <authorList>
            <person name="Le N.T.T."/>
        </authorList>
    </citation>
    <scope>NUCLEOTIDE SEQUENCE [LARGE SCALE GENOMIC DNA]</scope>
    <source>
        <strain evidence="2 3">KR3-3</strain>
    </source>
</reference>
<sequence>MQLWQIATHFNKQPDQLSAKISAILMFPMFILVLWGAYGQFRLQKFGFILYYIQFPLRLYLWVFSVGFITLLPEALSYYGDKWFGVLLKVCIMFEFVRLYLTIRGQVKLKDLQ</sequence>
<protein>
    <submittedName>
        <fullName evidence="2">Uncharacterized protein</fullName>
    </submittedName>
</protein>
<name>A0ABU7IBL1_9SPHI</name>
<feature type="transmembrane region" description="Helical" evidence="1">
    <location>
        <begin position="50"/>
        <end position="71"/>
    </location>
</feature>
<organism evidence="2 3">
    <name type="scientific">Pedobacter albus</name>
    <dbReference type="NCBI Taxonomy" id="3113905"/>
    <lineage>
        <taxon>Bacteria</taxon>
        <taxon>Pseudomonadati</taxon>
        <taxon>Bacteroidota</taxon>
        <taxon>Sphingobacteriia</taxon>
        <taxon>Sphingobacteriales</taxon>
        <taxon>Sphingobacteriaceae</taxon>
        <taxon>Pedobacter</taxon>
    </lineage>
</organism>
<accession>A0ABU7IBL1</accession>
<proteinExistence type="predicted"/>